<proteinExistence type="predicted"/>
<dbReference type="EMBL" id="MG751100">
    <property type="protein sequence ID" value="AUV57631.1"/>
    <property type="molecule type" value="Genomic_DNA"/>
</dbReference>
<organism evidence="1 2">
    <name type="scientific">Klebsiella phage KP1</name>
    <dbReference type="NCBI Taxonomy" id="2070202"/>
    <lineage>
        <taxon>Viruses</taxon>
        <taxon>Duplodnaviria</taxon>
        <taxon>Heunggongvirae</taxon>
        <taxon>Uroviricota</taxon>
        <taxon>Caudoviricetes</taxon>
        <taxon>Pantevenvirales</taxon>
        <taxon>Straboviridae</taxon>
        <taxon>Tevenvirinae</taxon>
        <taxon>Jiaodavirus</taxon>
        <taxon>Jiaodavirus jd18</taxon>
    </lineage>
</organism>
<evidence type="ECO:0000313" key="2">
    <source>
        <dbReference type="Proteomes" id="UP000240488"/>
    </source>
</evidence>
<protein>
    <submittedName>
        <fullName evidence="1">Uncharacterized protein</fullName>
    </submittedName>
</protein>
<name>A0A2K9V640_9CAUD</name>
<accession>A0A2K9V640</accession>
<dbReference type="Proteomes" id="UP000240488">
    <property type="component" value="Segment"/>
</dbReference>
<sequence>MGTKARITMKPGEIRVIKVGNITYRVKLK</sequence>
<reference evidence="1 2" key="1">
    <citation type="submission" date="2018-01" db="EMBL/GenBank/DDBJ databases">
        <title>Draft genome sequence of Klebsiella pneumoniae phage KP1.</title>
        <authorList>
            <person name="Kim D."/>
        </authorList>
    </citation>
    <scope>NUCLEOTIDE SEQUENCE [LARGE SCALE GENOMIC DNA]</scope>
</reference>
<evidence type="ECO:0000313" key="1">
    <source>
        <dbReference type="EMBL" id="AUV57631.1"/>
    </source>
</evidence>